<dbReference type="InterPro" id="IPR003594">
    <property type="entry name" value="HATPase_dom"/>
</dbReference>
<evidence type="ECO:0000259" key="2">
    <source>
        <dbReference type="Pfam" id="PF13581"/>
    </source>
</evidence>
<reference evidence="3 4" key="1">
    <citation type="journal article" date="2007" name="Proc. Natl. Acad. Sci. U.S.A.">
        <title>The genome of Syntrophus aciditrophicus: life at the thermodynamic limit of microbial growth.</title>
        <authorList>
            <person name="McInerney M.J."/>
            <person name="Rohlin L."/>
            <person name="Mouttaki H."/>
            <person name="Kim U."/>
            <person name="Krupp R.S."/>
            <person name="Rios-Hernandez L."/>
            <person name="Sieber J."/>
            <person name="Struchtemeyer C.G."/>
            <person name="Bhattacharyya A."/>
            <person name="Campbell J.W."/>
            <person name="Gunsalus R.P."/>
        </authorList>
    </citation>
    <scope>NUCLEOTIDE SEQUENCE [LARGE SCALE GENOMIC DNA]</scope>
    <source>
        <strain evidence="3 4">SB</strain>
    </source>
</reference>
<dbReference type="InParanoid" id="Q2LQH0"/>
<dbReference type="Proteomes" id="UP000001933">
    <property type="component" value="Chromosome"/>
</dbReference>
<dbReference type="PANTHER" id="PTHR35526:SF6">
    <property type="entry name" value="SLR1861 PROTEIN"/>
    <property type="match status" value="1"/>
</dbReference>
<gene>
    <name evidence="3" type="ORF">SYN_02357</name>
</gene>
<dbReference type="eggNOG" id="COG2172">
    <property type="taxonomic scope" value="Bacteria"/>
</dbReference>
<dbReference type="InterPro" id="IPR050267">
    <property type="entry name" value="Anti-sigma-factor_SerPK"/>
</dbReference>
<sequence length="137" mass="15295">MKVTRMTCEARIGNLEEVINFVDGCADRIGLTGIKKNKALIAVEEAFVNVCHYAYPGGTGEVELTCRGKNDAFEFEIADNGIPFNMLSLPDPDTTADIMERKIGGLGVYLIRKLIDDVSYRRKDGQNILRMVLHTRK</sequence>
<dbReference type="InterPro" id="IPR036890">
    <property type="entry name" value="HATPase_C_sf"/>
</dbReference>
<dbReference type="CDD" id="cd16936">
    <property type="entry name" value="HATPase_RsbW-like"/>
    <property type="match status" value="1"/>
</dbReference>
<dbReference type="Pfam" id="PF13581">
    <property type="entry name" value="HATPase_c_2"/>
    <property type="match status" value="1"/>
</dbReference>
<keyword evidence="4" id="KW-1185">Reference proteome</keyword>
<evidence type="ECO:0000256" key="1">
    <source>
        <dbReference type="ARBA" id="ARBA00022527"/>
    </source>
</evidence>
<dbReference type="STRING" id="56780.SYN_02357"/>
<dbReference type="PANTHER" id="PTHR35526">
    <property type="entry name" value="ANTI-SIGMA-F FACTOR RSBW-RELATED"/>
    <property type="match status" value="1"/>
</dbReference>
<dbReference type="HOGENOM" id="CLU_090336_24_1_7"/>
<dbReference type="AlphaFoldDB" id="Q2LQH0"/>
<keyword evidence="1" id="KW-0418">Kinase</keyword>
<proteinExistence type="predicted"/>
<keyword evidence="1" id="KW-0723">Serine/threonine-protein kinase</keyword>
<evidence type="ECO:0000313" key="4">
    <source>
        <dbReference type="Proteomes" id="UP000001933"/>
    </source>
</evidence>
<dbReference type="KEGG" id="sat:SYN_02357"/>
<protein>
    <submittedName>
        <fullName evidence="3">Anti-sigma regulatory factor</fullName>
    </submittedName>
</protein>
<dbReference type="GO" id="GO:0004674">
    <property type="term" value="F:protein serine/threonine kinase activity"/>
    <property type="evidence" value="ECO:0007669"/>
    <property type="project" value="UniProtKB-KW"/>
</dbReference>
<organism evidence="3 4">
    <name type="scientific">Syntrophus aciditrophicus (strain SB)</name>
    <dbReference type="NCBI Taxonomy" id="56780"/>
    <lineage>
        <taxon>Bacteria</taxon>
        <taxon>Pseudomonadati</taxon>
        <taxon>Thermodesulfobacteriota</taxon>
        <taxon>Syntrophia</taxon>
        <taxon>Syntrophales</taxon>
        <taxon>Syntrophaceae</taxon>
        <taxon>Syntrophus</taxon>
    </lineage>
</organism>
<keyword evidence="1" id="KW-0808">Transferase</keyword>
<dbReference type="SUPFAM" id="SSF55874">
    <property type="entry name" value="ATPase domain of HSP90 chaperone/DNA topoisomerase II/histidine kinase"/>
    <property type="match status" value="1"/>
</dbReference>
<accession>Q2LQH0</accession>
<feature type="domain" description="Histidine kinase/HSP90-like ATPase" evidence="2">
    <location>
        <begin position="9"/>
        <end position="132"/>
    </location>
</feature>
<dbReference type="OrthoDB" id="9792240at2"/>
<name>Q2LQH0_SYNAS</name>
<dbReference type="Gene3D" id="3.30.565.10">
    <property type="entry name" value="Histidine kinase-like ATPase, C-terminal domain"/>
    <property type="match status" value="1"/>
</dbReference>
<dbReference type="EMBL" id="CP000252">
    <property type="protein sequence ID" value="ABC76369.1"/>
    <property type="molecule type" value="Genomic_DNA"/>
</dbReference>
<dbReference type="RefSeq" id="WP_011416403.1">
    <property type="nucleotide sequence ID" value="NC_007759.1"/>
</dbReference>
<evidence type="ECO:0000313" key="3">
    <source>
        <dbReference type="EMBL" id="ABC76369.1"/>
    </source>
</evidence>